<evidence type="ECO:0000313" key="7">
    <source>
        <dbReference type="Proteomes" id="UP000052022"/>
    </source>
</evidence>
<dbReference type="InterPro" id="IPR046335">
    <property type="entry name" value="LacI/GalR-like_sensor"/>
</dbReference>
<dbReference type="SUPFAM" id="SSF47413">
    <property type="entry name" value="lambda repressor-like DNA-binding domains"/>
    <property type="match status" value="1"/>
</dbReference>
<dbReference type="Gene3D" id="1.10.260.40">
    <property type="entry name" value="lambda repressor-like DNA-binding domains"/>
    <property type="match status" value="1"/>
</dbReference>
<dbReference type="RefSeq" id="WP_058291588.1">
    <property type="nucleotide sequence ID" value="NZ_CYSD01000042.1"/>
</dbReference>
<evidence type="ECO:0000259" key="5">
    <source>
        <dbReference type="PROSITE" id="PS50932"/>
    </source>
</evidence>
<evidence type="ECO:0000256" key="3">
    <source>
        <dbReference type="ARBA" id="ARBA00023125"/>
    </source>
</evidence>
<name>A0A0P1GJ18_9RHOB</name>
<dbReference type="Gene3D" id="3.40.50.2300">
    <property type="match status" value="2"/>
</dbReference>
<dbReference type="GO" id="GO:0003700">
    <property type="term" value="F:DNA-binding transcription factor activity"/>
    <property type="evidence" value="ECO:0007669"/>
    <property type="project" value="TreeGrafter"/>
</dbReference>
<organism evidence="6 7">
    <name type="scientific">Tritonibacter multivorans</name>
    <dbReference type="NCBI Taxonomy" id="928856"/>
    <lineage>
        <taxon>Bacteria</taxon>
        <taxon>Pseudomonadati</taxon>
        <taxon>Pseudomonadota</taxon>
        <taxon>Alphaproteobacteria</taxon>
        <taxon>Rhodobacterales</taxon>
        <taxon>Paracoccaceae</taxon>
        <taxon>Tritonibacter</taxon>
    </lineage>
</organism>
<keyword evidence="3" id="KW-0238">DNA-binding</keyword>
<dbReference type="STRING" id="928856.SAMN04488049_102473"/>
<gene>
    <name evidence="6" type="primary">ccpA_2</name>
    <name evidence="6" type="ORF">TRM7557_03636</name>
</gene>
<dbReference type="PROSITE" id="PS50932">
    <property type="entry name" value="HTH_LACI_2"/>
    <property type="match status" value="1"/>
</dbReference>
<evidence type="ECO:0000256" key="2">
    <source>
        <dbReference type="ARBA" id="ARBA00023015"/>
    </source>
</evidence>
<protein>
    <submittedName>
        <fullName evidence="6">Glucose-resistance amylase regulator</fullName>
    </submittedName>
</protein>
<dbReference type="InterPro" id="IPR010982">
    <property type="entry name" value="Lambda_DNA-bd_dom_sf"/>
</dbReference>
<dbReference type="CDD" id="cd06278">
    <property type="entry name" value="PBP1_LacI-like"/>
    <property type="match status" value="1"/>
</dbReference>
<dbReference type="InterPro" id="IPR000843">
    <property type="entry name" value="HTH_LacI"/>
</dbReference>
<keyword evidence="2" id="KW-0805">Transcription regulation</keyword>
<dbReference type="GO" id="GO:0000976">
    <property type="term" value="F:transcription cis-regulatory region binding"/>
    <property type="evidence" value="ECO:0007669"/>
    <property type="project" value="TreeGrafter"/>
</dbReference>
<keyword evidence="4" id="KW-0804">Transcription</keyword>
<evidence type="ECO:0000256" key="4">
    <source>
        <dbReference type="ARBA" id="ARBA00023163"/>
    </source>
</evidence>
<evidence type="ECO:0000256" key="1">
    <source>
        <dbReference type="ARBA" id="ARBA00022491"/>
    </source>
</evidence>
<dbReference type="SMART" id="SM00354">
    <property type="entry name" value="HTH_LACI"/>
    <property type="match status" value="1"/>
</dbReference>
<dbReference type="Pfam" id="PF00356">
    <property type="entry name" value="LacI"/>
    <property type="match status" value="1"/>
</dbReference>
<dbReference type="AlphaFoldDB" id="A0A0P1GJ18"/>
<dbReference type="PANTHER" id="PTHR30146:SF148">
    <property type="entry name" value="HTH-TYPE TRANSCRIPTIONAL REPRESSOR PURR-RELATED"/>
    <property type="match status" value="1"/>
</dbReference>
<keyword evidence="7" id="KW-1185">Reference proteome</keyword>
<dbReference type="OrthoDB" id="8433438at2"/>
<accession>A0A0P1GJ18</accession>
<feature type="domain" description="HTH lacI-type" evidence="5">
    <location>
        <begin position="15"/>
        <end position="69"/>
    </location>
</feature>
<sequence>MTDENNIPAKPRRRVTAKAVAERAGVSRSAVSRAFTKGAYLDQEKKARILEVAEELGYRPNVFAASLQAESTNIVAVLTGNMKSHFDTELVEELLGRLTAEGKWPIVVNGEKVANASSIEGLFGFPVDAMILRGGSMDKYVVESCAKLHIPLIVSGVTVKSERVDSVACRNADGTYALTQLLLEKGRRRFAWIDGPTRVVTQEAHRRERRQGVERALAERGLEIIATRDSDYTYEGGLAAAEAILREQDVDALLCANDAMAAGALSYVRENLGLKVPEDLAVTGFDDIDMASWPCFNLTTVQNPKSEIVDHIIRLLHERLANPAKAGEVVLVGADLVPRGTH</sequence>
<dbReference type="PANTHER" id="PTHR30146">
    <property type="entry name" value="LACI-RELATED TRANSCRIPTIONAL REPRESSOR"/>
    <property type="match status" value="1"/>
</dbReference>
<proteinExistence type="predicted"/>
<evidence type="ECO:0000313" key="6">
    <source>
        <dbReference type="EMBL" id="CUH81840.1"/>
    </source>
</evidence>
<keyword evidence="1" id="KW-0678">Repressor</keyword>
<reference evidence="6 7" key="1">
    <citation type="submission" date="2015-09" db="EMBL/GenBank/DDBJ databases">
        <authorList>
            <consortium name="Swine Surveillance"/>
        </authorList>
    </citation>
    <scope>NUCLEOTIDE SEQUENCE [LARGE SCALE GENOMIC DNA]</scope>
    <source>
        <strain evidence="6 7">CECT 7557</strain>
    </source>
</reference>
<dbReference type="Proteomes" id="UP000052022">
    <property type="component" value="Unassembled WGS sequence"/>
</dbReference>
<dbReference type="EMBL" id="CYSD01000042">
    <property type="protein sequence ID" value="CUH81840.1"/>
    <property type="molecule type" value="Genomic_DNA"/>
</dbReference>
<dbReference type="CDD" id="cd01392">
    <property type="entry name" value="HTH_LacI"/>
    <property type="match status" value="1"/>
</dbReference>
<dbReference type="Pfam" id="PF13377">
    <property type="entry name" value="Peripla_BP_3"/>
    <property type="match status" value="1"/>
</dbReference>
<dbReference type="SUPFAM" id="SSF53822">
    <property type="entry name" value="Periplasmic binding protein-like I"/>
    <property type="match status" value="1"/>
</dbReference>
<dbReference type="InterPro" id="IPR028082">
    <property type="entry name" value="Peripla_BP_I"/>
</dbReference>